<feature type="domain" description="Peptidase M64 N-terminal" evidence="1">
    <location>
        <begin position="26"/>
        <end position="137"/>
    </location>
</feature>
<dbReference type="EMBL" id="JAPDPJ010000011">
    <property type="protein sequence ID" value="MCW3786264.1"/>
    <property type="molecule type" value="Genomic_DNA"/>
</dbReference>
<gene>
    <name evidence="2" type="ORF">OM075_07290</name>
</gene>
<evidence type="ECO:0000313" key="3">
    <source>
        <dbReference type="Proteomes" id="UP001209229"/>
    </source>
</evidence>
<comment type="caution">
    <text evidence="2">The sequence shown here is derived from an EMBL/GenBank/DDBJ whole genome shotgun (WGS) entry which is preliminary data.</text>
</comment>
<dbReference type="Pfam" id="PF09471">
    <property type="entry name" value="Peptidase_M64"/>
    <property type="match status" value="1"/>
</dbReference>
<dbReference type="InterPro" id="IPR032625">
    <property type="entry name" value="M64_N"/>
</dbReference>
<accession>A0AAE3M3N2</accession>
<evidence type="ECO:0000259" key="1">
    <source>
        <dbReference type="Pfam" id="PF16217"/>
    </source>
</evidence>
<dbReference type="Pfam" id="PF16217">
    <property type="entry name" value="M64_N"/>
    <property type="match status" value="1"/>
</dbReference>
<evidence type="ECO:0000313" key="2">
    <source>
        <dbReference type="EMBL" id="MCW3786264.1"/>
    </source>
</evidence>
<proteinExistence type="predicted"/>
<dbReference type="InterPro" id="IPR038171">
    <property type="entry name" value="M64_N_sf"/>
</dbReference>
<dbReference type="AlphaFoldDB" id="A0AAE3M3N2"/>
<keyword evidence="3" id="KW-1185">Reference proteome</keyword>
<dbReference type="RefSeq" id="WP_301189830.1">
    <property type="nucleotide sequence ID" value="NZ_JAPDPJ010000011.1"/>
</dbReference>
<reference evidence="2" key="1">
    <citation type="submission" date="2022-10" db="EMBL/GenBank/DDBJ databases">
        <authorList>
            <person name="Yu W.X."/>
        </authorList>
    </citation>
    <scope>NUCLEOTIDE SEQUENCE</scope>
    <source>
        <strain evidence="2">AAT</strain>
    </source>
</reference>
<dbReference type="Gene3D" id="3.40.390.10">
    <property type="entry name" value="Collagenase (Catalytic Domain)"/>
    <property type="match status" value="1"/>
</dbReference>
<dbReference type="GO" id="GO:0008237">
    <property type="term" value="F:metallopeptidase activity"/>
    <property type="evidence" value="ECO:0007669"/>
    <property type="project" value="InterPro"/>
</dbReference>
<protein>
    <submittedName>
        <fullName evidence="2">IgA Peptidase M64</fullName>
    </submittedName>
</protein>
<dbReference type="Gene3D" id="2.60.40.3250">
    <property type="entry name" value="Peptidase M64, N-terminal domain"/>
    <property type="match status" value="1"/>
</dbReference>
<sequence>MRYLIIILCFFTLHGTLLTGQSLGWSSDESLRIDFVLSGNATETTAAIFELKKEPFWGGSPKQKDYFDYGEFRVVVRDTLKEEVLYSRGFCTLYEEWQTTDEALRINKAFQQSVVCPYPKEKVNVTIERRNRDGVFYSLLETVINPNDYSIKQIAKSNIKTQKVVDNGSAEECVDIVFVGDGYTKDEMDKFHNDVNRLTDFLFKQAPFDQLKTKFNIWTVDVVSENSGMTDPRKNIWKNTALKSSFNTLNSDRYLESEHTFQIRDYAGLVPYDQIYVIANTTKYGGGGIFNHFSLTSVDNERSMIVCVHEFGHGFAGLGDEYYTSSTSYNDFFNQKIEPWQPNLTSLVDFESKWKDMIDKSMPVPTPVKDEYNKSVGVYEGGGYVAKGIYRPMIDCRMKTNEAEGFCPVCQRAIEKMVLFLTNEL</sequence>
<dbReference type="InterPro" id="IPR019026">
    <property type="entry name" value="Peptidase_M64_IgA"/>
</dbReference>
<dbReference type="Proteomes" id="UP001209229">
    <property type="component" value="Unassembled WGS sequence"/>
</dbReference>
<organism evidence="2 3">
    <name type="scientific">Plebeiibacterium sediminum</name>
    <dbReference type="NCBI Taxonomy" id="2992112"/>
    <lineage>
        <taxon>Bacteria</taxon>
        <taxon>Pseudomonadati</taxon>
        <taxon>Bacteroidota</taxon>
        <taxon>Bacteroidia</taxon>
        <taxon>Marinilabiliales</taxon>
        <taxon>Marinilabiliaceae</taxon>
        <taxon>Plebeiibacterium</taxon>
    </lineage>
</organism>
<dbReference type="InterPro" id="IPR024079">
    <property type="entry name" value="MetalloPept_cat_dom_sf"/>
</dbReference>
<name>A0AAE3M3N2_9BACT</name>